<dbReference type="GO" id="GO:0005634">
    <property type="term" value="C:nucleus"/>
    <property type="evidence" value="ECO:0007669"/>
    <property type="project" value="UniProtKB-SubCell"/>
</dbReference>
<dbReference type="Pfam" id="PF07934">
    <property type="entry name" value="OGG_N"/>
    <property type="match status" value="1"/>
</dbReference>
<evidence type="ECO:0000256" key="6">
    <source>
        <dbReference type="ARBA" id="ARBA00023204"/>
    </source>
</evidence>
<dbReference type="AlphaFoldDB" id="A0AAD5TG91"/>
<accession>A0AAD5TG91</accession>
<dbReference type="EC" id="4.2.99.18" evidence="3"/>
<keyword evidence="4" id="KW-0227">DNA damage</keyword>
<evidence type="ECO:0000256" key="2">
    <source>
        <dbReference type="ARBA" id="ARBA00010679"/>
    </source>
</evidence>
<reference evidence="13" key="1">
    <citation type="submission" date="2020-05" db="EMBL/GenBank/DDBJ databases">
        <title>Phylogenomic resolution of chytrid fungi.</title>
        <authorList>
            <person name="Stajich J.E."/>
            <person name="Amses K."/>
            <person name="Simmons R."/>
            <person name="Seto K."/>
            <person name="Myers J."/>
            <person name="Bonds A."/>
            <person name="Quandt C.A."/>
            <person name="Barry K."/>
            <person name="Liu P."/>
            <person name="Grigoriev I."/>
            <person name="Longcore J.E."/>
            <person name="James T.Y."/>
        </authorList>
    </citation>
    <scope>NUCLEOTIDE SEQUENCE</scope>
    <source>
        <strain evidence="13">JEL0379</strain>
    </source>
</reference>
<evidence type="ECO:0000256" key="8">
    <source>
        <dbReference type="ARBA" id="ARBA00023242"/>
    </source>
</evidence>
<comment type="caution">
    <text evidence="13">The sequence shown here is derived from an EMBL/GenBank/DDBJ whole genome shotgun (WGS) entry which is preliminary data.</text>
</comment>
<dbReference type="SMART" id="SM00478">
    <property type="entry name" value="ENDO3c"/>
    <property type="match status" value="1"/>
</dbReference>
<dbReference type="GO" id="GO:0006289">
    <property type="term" value="P:nucleotide-excision repair"/>
    <property type="evidence" value="ECO:0007669"/>
    <property type="project" value="InterPro"/>
</dbReference>
<keyword evidence="8" id="KW-0539">Nucleus</keyword>
<dbReference type="FunFam" id="1.10.1670.10:FF:000005">
    <property type="entry name" value="N-glycosylase/DNA lyase OGG1"/>
    <property type="match status" value="1"/>
</dbReference>
<dbReference type="Pfam" id="PF00730">
    <property type="entry name" value="HhH-GPD"/>
    <property type="match status" value="1"/>
</dbReference>
<dbReference type="Gene3D" id="3.30.310.40">
    <property type="match status" value="1"/>
</dbReference>
<evidence type="ECO:0000256" key="4">
    <source>
        <dbReference type="ARBA" id="ARBA00022763"/>
    </source>
</evidence>
<proteinExistence type="inferred from homology"/>
<protein>
    <recommendedName>
        <fullName evidence="3">DNA-(apurinic or apyrimidinic site) lyase</fullName>
        <ecNumber evidence="3">4.2.99.18</ecNumber>
    </recommendedName>
</protein>
<evidence type="ECO:0000256" key="3">
    <source>
        <dbReference type="ARBA" id="ARBA00012720"/>
    </source>
</evidence>
<dbReference type="PANTHER" id="PTHR10242">
    <property type="entry name" value="8-OXOGUANINE DNA GLYCOSYLASE"/>
    <property type="match status" value="1"/>
</dbReference>
<dbReference type="InterPro" id="IPR023170">
    <property type="entry name" value="HhH_base_excis_C"/>
</dbReference>
<evidence type="ECO:0000313" key="14">
    <source>
        <dbReference type="Proteomes" id="UP001212152"/>
    </source>
</evidence>
<feature type="domain" description="HhH-GPD" evidence="12">
    <location>
        <begin position="134"/>
        <end position="314"/>
    </location>
</feature>
<dbReference type="InterPro" id="IPR011257">
    <property type="entry name" value="DNA_glycosylase"/>
</dbReference>
<keyword evidence="5" id="KW-0378">Hydrolase</keyword>
<dbReference type="GO" id="GO:0003684">
    <property type="term" value="F:damaged DNA binding"/>
    <property type="evidence" value="ECO:0007669"/>
    <property type="project" value="InterPro"/>
</dbReference>
<comment type="similarity">
    <text evidence="2">Belongs to the type-1 OGG1 family.</text>
</comment>
<keyword evidence="6" id="KW-0234">DNA repair</keyword>
<gene>
    <name evidence="13" type="primary">OGG1</name>
    <name evidence="13" type="ORF">HDU87_006368</name>
</gene>
<dbReference type="SUPFAM" id="SSF48150">
    <property type="entry name" value="DNA-glycosylase"/>
    <property type="match status" value="1"/>
</dbReference>
<evidence type="ECO:0000256" key="10">
    <source>
        <dbReference type="ARBA" id="ARBA00023295"/>
    </source>
</evidence>
<keyword evidence="9" id="KW-0511">Multifunctional enzyme</keyword>
<dbReference type="InterPro" id="IPR003265">
    <property type="entry name" value="HhH-GPD_domain"/>
</dbReference>
<keyword evidence="10" id="KW-0326">Glycosidase</keyword>
<dbReference type="GO" id="GO:0034039">
    <property type="term" value="F:8-oxo-7,8-dihydroguanine DNA N-glycosylase activity"/>
    <property type="evidence" value="ECO:0007669"/>
    <property type="project" value="TreeGrafter"/>
</dbReference>
<dbReference type="GO" id="GO:0006285">
    <property type="term" value="P:base-excision repair, AP site formation"/>
    <property type="evidence" value="ECO:0007669"/>
    <property type="project" value="TreeGrafter"/>
</dbReference>
<dbReference type="InterPro" id="IPR012904">
    <property type="entry name" value="OGG_N"/>
</dbReference>
<dbReference type="Gene3D" id="1.10.1670.10">
    <property type="entry name" value="Helix-hairpin-Helix base-excision DNA repair enzymes (C-terminal)"/>
    <property type="match status" value="1"/>
</dbReference>
<organism evidence="13 14">
    <name type="scientific">Geranomyces variabilis</name>
    <dbReference type="NCBI Taxonomy" id="109894"/>
    <lineage>
        <taxon>Eukaryota</taxon>
        <taxon>Fungi</taxon>
        <taxon>Fungi incertae sedis</taxon>
        <taxon>Chytridiomycota</taxon>
        <taxon>Chytridiomycota incertae sedis</taxon>
        <taxon>Chytridiomycetes</taxon>
        <taxon>Spizellomycetales</taxon>
        <taxon>Powellomycetaceae</taxon>
        <taxon>Geranomyces</taxon>
    </lineage>
</organism>
<dbReference type="CDD" id="cd00056">
    <property type="entry name" value="ENDO3c"/>
    <property type="match status" value="1"/>
</dbReference>
<evidence type="ECO:0000313" key="13">
    <source>
        <dbReference type="EMBL" id="KAJ3175286.1"/>
    </source>
</evidence>
<dbReference type="PANTHER" id="PTHR10242:SF2">
    <property type="entry name" value="N-GLYCOSYLASE_DNA LYASE"/>
    <property type="match status" value="1"/>
</dbReference>
<name>A0AAD5TG91_9FUNG</name>
<dbReference type="SUPFAM" id="SSF55945">
    <property type="entry name" value="TATA-box binding protein-like"/>
    <property type="match status" value="1"/>
</dbReference>
<keyword evidence="7" id="KW-0456">Lyase</keyword>
<comment type="catalytic activity">
    <reaction evidence="11">
        <text>2'-deoxyribonucleotide-(2'-deoxyribose 5'-phosphate)-2'-deoxyribonucleotide-DNA = a 3'-end 2'-deoxyribonucleotide-(2,3-dehydro-2,3-deoxyribose 5'-phosphate)-DNA + a 5'-end 5'-phospho-2'-deoxyribonucleoside-DNA + H(+)</text>
        <dbReference type="Rhea" id="RHEA:66592"/>
        <dbReference type="Rhea" id="RHEA-COMP:13180"/>
        <dbReference type="Rhea" id="RHEA-COMP:16897"/>
        <dbReference type="Rhea" id="RHEA-COMP:17067"/>
        <dbReference type="ChEBI" id="CHEBI:15378"/>
        <dbReference type="ChEBI" id="CHEBI:136412"/>
        <dbReference type="ChEBI" id="CHEBI:157695"/>
        <dbReference type="ChEBI" id="CHEBI:167181"/>
        <dbReference type="EC" id="4.2.99.18"/>
    </reaction>
</comment>
<evidence type="ECO:0000256" key="1">
    <source>
        <dbReference type="ARBA" id="ARBA00004123"/>
    </source>
</evidence>
<evidence type="ECO:0000256" key="11">
    <source>
        <dbReference type="ARBA" id="ARBA00044632"/>
    </source>
</evidence>
<evidence type="ECO:0000256" key="9">
    <source>
        <dbReference type="ARBA" id="ARBA00023268"/>
    </source>
</evidence>
<sequence length="409" mass="46036">MRFPIRFPLKQMHSPWTSLGVAPGDLQLKPTLNGGQSFRWRVTGEGEWTSVLKGRIISLRQDGVESDVQFKSHNRGSVSEAKAILHDYFQLGVDLKALYARWNQDVNFKKKAGTFAGIRVLRQDPTENVFAFICSSNNNISRITSMVSKMAERYGTLAGTSEDDGHAYYNFPTVARLAEAGVEDELRKLGFGYRARYIAESARYILANHDESWLESLRGREYTDCKEELMKLSGVGPKVADCACLMSMDQHGAIPVDTHVWQIAKRDYRISGLANAKTVTAKNYLAIGDFFRVLFGTHAGWAHSVLFTADLRQIGPKSEPLSVITKNESVELMQENEDGTDHKMLIKKLEVTGVKDEGARFTENKVVSRQVVVKKEEVVHETLLGPRRSLRIRTQDLPDSKPVKRKKLS</sequence>
<evidence type="ECO:0000256" key="5">
    <source>
        <dbReference type="ARBA" id="ARBA00022801"/>
    </source>
</evidence>
<evidence type="ECO:0000259" key="12">
    <source>
        <dbReference type="SMART" id="SM00478"/>
    </source>
</evidence>
<dbReference type="InterPro" id="IPR052054">
    <property type="entry name" value="Oxidative_DNA_repair_enzyme"/>
</dbReference>
<dbReference type="Gene3D" id="1.10.340.30">
    <property type="entry name" value="Hypothetical protein, domain 2"/>
    <property type="match status" value="1"/>
</dbReference>
<dbReference type="EMBL" id="JADGJQ010000054">
    <property type="protein sequence ID" value="KAJ3175286.1"/>
    <property type="molecule type" value="Genomic_DNA"/>
</dbReference>
<dbReference type="GO" id="GO:0140078">
    <property type="term" value="F:class I DNA-(apurinic or apyrimidinic site) endonuclease activity"/>
    <property type="evidence" value="ECO:0007669"/>
    <property type="project" value="UniProtKB-EC"/>
</dbReference>
<dbReference type="Proteomes" id="UP001212152">
    <property type="component" value="Unassembled WGS sequence"/>
</dbReference>
<keyword evidence="14" id="KW-1185">Reference proteome</keyword>
<comment type="subcellular location">
    <subcellularLocation>
        <location evidence="1">Nucleus</location>
    </subcellularLocation>
</comment>
<evidence type="ECO:0000256" key="7">
    <source>
        <dbReference type="ARBA" id="ARBA00023239"/>
    </source>
</evidence>